<dbReference type="EMBL" id="CP029185">
    <property type="protein sequence ID" value="AWH89443.1"/>
    <property type="molecule type" value="Genomic_DNA"/>
</dbReference>
<dbReference type="RefSeq" id="WP_108901487.1">
    <property type="nucleotide sequence ID" value="NZ_CP029185.2"/>
</dbReference>
<feature type="region of interest" description="Disordered" evidence="1">
    <location>
        <begin position="89"/>
        <end position="108"/>
    </location>
</feature>
<proteinExistence type="predicted"/>
<evidence type="ECO:0000313" key="2">
    <source>
        <dbReference type="EMBL" id="AWH89443.1"/>
    </source>
</evidence>
<accession>A0A2Y9U0C3</accession>
<reference evidence="2 3" key="1">
    <citation type="journal article" date="2019" name="Int. J. Syst. Evol. Microbiol.">
        <title>Limnobaculum parvum gen. nov., sp. nov., isolated from a freshwater lake.</title>
        <authorList>
            <person name="Baek C."/>
            <person name="Shin S.K."/>
            <person name="Yi H."/>
        </authorList>
    </citation>
    <scope>NUCLEOTIDE SEQUENCE [LARGE SCALE GENOMIC DNA]</scope>
    <source>
        <strain evidence="2 3">HYN0051</strain>
    </source>
</reference>
<dbReference type="KEGG" id="lpv:HYN51_13310"/>
<dbReference type="OrthoDB" id="6270900at2"/>
<dbReference type="AlphaFoldDB" id="A0A2Y9U0C3"/>
<name>A0A2Y9U0C3_9GAMM</name>
<feature type="compositionally biased region" description="Basic residues" evidence="1">
    <location>
        <begin position="7"/>
        <end position="21"/>
    </location>
</feature>
<evidence type="ECO:0000313" key="3">
    <source>
        <dbReference type="Proteomes" id="UP000244908"/>
    </source>
</evidence>
<dbReference type="Proteomes" id="UP000244908">
    <property type="component" value="Chromosome"/>
</dbReference>
<feature type="region of interest" description="Disordered" evidence="1">
    <location>
        <begin position="1"/>
        <end position="53"/>
    </location>
</feature>
<keyword evidence="3" id="KW-1185">Reference proteome</keyword>
<sequence>MSSALKALKKLRKKASKHGSKNKAGDRALQSLVRPAVLPGFHPRGSKPEPSDSIWSELSQEVMGNILVEVSKPLKPLLDWFDHGGYVAPTPRQPAKSGNAGNMRIQPNSMAPPAILRLPFKSPPCKRCPAKSGGVCQCAAKRFA</sequence>
<protein>
    <submittedName>
        <fullName evidence="2">Uncharacterized protein</fullName>
    </submittedName>
</protein>
<organism evidence="2 3">
    <name type="scientific">Limnobaculum parvum</name>
    <dbReference type="NCBI Taxonomy" id="2172103"/>
    <lineage>
        <taxon>Bacteria</taxon>
        <taxon>Pseudomonadati</taxon>
        <taxon>Pseudomonadota</taxon>
        <taxon>Gammaproteobacteria</taxon>
        <taxon>Enterobacterales</taxon>
        <taxon>Budviciaceae</taxon>
        <taxon>Limnobaculum</taxon>
    </lineage>
</organism>
<evidence type="ECO:0000256" key="1">
    <source>
        <dbReference type="SAM" id="MobiDB-lite"/>
    </source>
</evidence>
<gene>
    <name evidence="2" type="ORF">HYN51_13310</name>
</gene>